<feature type="compositionally biased region" description="Low complexity" evidence="5">
    <location>
        <begin position="597"/>
        <end position="608"/>
    </location>
</feature>
<proteinExistence type="predicted"/>
<dbReference type="InterPro" id="IPR025256">
    <property type="entry name" value="TM7S3/TM198-like_dom"/>
</dbReference>
<feature type="region of interest" description="Disordered" evidence="5">
    <location>
        <begin position="288"/>
        <end position="334"/>
    </location>
</feature>
<accession>A0A5B0LKM9</accession>
<feature type="region of interest" description="Disordered" evidence="5">
    <location>
        <begin position="479"/>
        <end position="515"/>
    </location>
</feature>
<dbReference type="InterPro" id="IPR034586">
    <property type="entry name" value="Bfa1/Byr4"/>
</dbReference>
<feature type="compositionally biased region" description="Polar residues" evidence="5">
    <location>
        <begin position="695"/>
        <end position="708"/>
    </location>
</feature>
<sequence length="1171" mass="124866">MSTTDEPIDNLDPDSSSRPSGPTPGQADISFLGLDGSLPSIRSASLILQALIPLLISLVLLLGGRRLYRFTTTVSVGLTSALFTWALCVNLEYGQSIGGWTGEVAALTVWSVMIGGGLVGAIIGYQYTWWGAHVTGRMCLGANSGVGFAFSILLFKAGLLIHTPAGQWSLVAAFAIIGVLAVLCDHVIGPLLAVSLSGSFLFLLAVDLFATLGIGGVASGLRLLIDHNPDHQMLLTPYTPSKSTEILIIVSWVIAAMSFGLQYFFYDTPFGPVPPTEVHDEEERLGFGAGKSKESFSQGSSDDAKKEVIKPEVSSHPTEQHQTINISNPRPSNVVSIGTKTSATLVDSNRAAEMQEPSNLPYVAPRAGPVVAGEYGSAPALALSPTVYSRYRRTLDTEHKPPGRSPIQYNVSSLNTFTNPRRVETVDEVTETSTSVRGGDLTARSSMLTIGGISDKRVRSNSMSEEYLQAMMRLAAGEGADNQAKRGDPKQGASGTVPSMSASTSQENQAAAVQDPQSANLLPITEPEVLAGHSSPEVGQAKPSIELSPPEVVIATSSAPISSPAIPASTTDATKSTPVVCQTETPTAESANPPVSPNNQEQPNIEPNKTSRPLSKWPSCSSFGHVILKSSRGSEDAEKEDGRNVAPRTARARRPGLSPAEFSRSDSNSRTSRELGAEAQAGSLDSRSQERNGEPASSEQLAPTSENGSAIIMRRYSHRPLPLLPRANERRSTQDDQRMLSSSPPGNQFRDTGSLNSATSNVSSALDSFTRVDRDSSVPTTPSWSGNILKDDRKEEVASSSGASSRKKLSIIVTKNPVQVERGSMSSPTSQEAERDNYSDFSNSAVPHTPTLGNMLLRVADNTARARRQANNSNQESLDNQQAMPSEHSRDDDGDGETVRSEASRRSTVCMSSAYGHTDTSADEGGRSSSESEYEDEEQSQEMYFNPGRFQQLDQAMGEWGKMVGEPVSSDAETEGKGGGRSQEPSPSLQSIPLPSRESSSYMTQSSSRTTLMGPTPFVGQPLAEVPWPQKRPNQPIEKSAQEKEKRWTSASSIFPPWSYESSAETPRPGGSANETDAHSSSESGTNQPGSSKLNRATNGSVTSCEEDANRTRGMFCSASSHVADDYDVSSVSHVDETDAEDPYESAADYSRSLRASLAGAPDGGYMTADD</sequence>
<dbReference type="GO" id="GO:0016020">
    <property type="term" value="C:membrane"/>
    <property type="evidence" value="ECO:0007669"/>
    <property type="project" value="UniProtKB-SubCell"/>
</dbReference>
<keyword evidence="9" id="KW-1185">Reference proteome</keyword>
<feature type="compositionally biased region" description="Basic and acidic residues" evidence="5">
    <location>
        <begin position="887"/>
        <end position="905"/>
    </location>
</feature>
<dbReference type="Proteomes" id="UP000324748">
    <property type="component" value="Unassembled WGS sequence"/>
</dbReference>
<feature type="compositionally biased region" description="Polar residues" evidence="5">
    <location>
        <begin position="1073"/>
        <end position="1104"/>
    </location>
</feature>
<feature type="region of interest" description="Disordered" evidence="5">
    <location>
        <begin position="561"/>
        <end position="760"/>
    </location>
</feature>
<feature type="transmembrane region" description="Helical" evidence="6">
    <location>
        <begin position="200"/>
        <end position="225"/>
    </location>
</feature>
<dbReference type="AlphaFoldDB" id="A0A5B0LKM9"/>
<evidence type="ECO:0000256" key="6">
    <source>
        <dbReference type="SAM" id="Phobius"/>
    </source>
</evidence>
<feature type="domain" description="TM7S3/TM198-like" evidence="7">
    <location>
        <begin position="53"/>
        <end position="263"/>
    </location>
</feature>
<evidence type="ECO:0000313" key="9">
    <source>
        <dbReference type="Proteomes" id="UP000324748"/>
    </source>
</evidence>
<feature type="compositionally biased region" description="Polar residues" evidence="5">
    <location>
        <begin position="869"/>
        <end position="884"/>
    </location>
</feature>
<dbReference type="PANTHER" id="PTHR35140">
    <property type="entry name" value="MITOTIC CHECK POINT PROTEIN BFA1"/>
    <property type="match status" value="1"/>
</dbReference>
<keyword evidence="3 6" id="KW-1133">Transmembrane helix</keyword>
<dbReference type="GO" id="GO:0005096">
    <property type="term" value="F:GTPase activator activity"/>
    <property type="evidence" value="ECO:0007669"/>
    <property type="project" value="InterPro"/>
</dbReference>
<keyword evidence="4 6" id="KW-0472">Membrane</keyword>
<feature type="compositionally biased region" description="Polar residues" evidence="5">
    <location>
        <begin position="315"/>
        <end position="334"/>
    </location>
</feature>
<feature type="region of interest" description="Disordered" evidence="5">
    <location>
        <begin position="867"/>
        <end position="1150"/>
    </location>
</feature>
<dbReference type="PANTHER" id="PTHR35140:SF1">
    <property type="entry name" value="MITOTIC CHECK POINT PROTEIN BFA1"/>
    <property type="match status" value="1"/>
</dbReference>
<evidence type="ECO:0000256" key="5">
    <source>
        <dbReference type="SAM" id="MobiDB-lite"/>
    </source>
</evidence>
<evidence type="ECO:0000313" key="8">
    <source>
        <dbReference type="EMBL" id="KAA1064450.1"/>
    </source>
</evidence>
<evidence type="ECO:0000256" key="1">
    <source>
        <dbReference type="ARBA" id="ARBA00004141"/>
    </source>
</evidence>
<feature type="transmembrane region" description="Helical" evidence="6">
    <location>
        <begin position="46"/>
        <end position="64"/>
    </location>
</feature>
<feature type="transmembrane region" description="Helical" evidence="6">
    <location>
        <begin position="168"/>
        <end position="188"/>
    </location>
</feature>
<dbReference type="GO" id="GO:0044732">
    <property type="term" value="C:mitotic spindle pole body"/>
    <property type="evidence" value="ECO:0007669"/>
    <property type="project" value="TreeGrafter"/>
</dbReference>
<feature type="compositionally biased region" description="Polar residues" evidence="5">
    <location>
        <begin position="493"/>
        <end position="515"/>
    </location>
</feature>
<evidence type="ECO:0000256" key="3">
    <source>
        <dbReference type="ARBA" id="ARBA00022989"/>
    </source>
</evidence>
<feature type="transmembrane region" description="Helical" evidence="6">
    <location>
        <begin position="246"/>
        <end position="266"/>
    </location>
</feature>
<dbReference type="Pfam" id="PF13886">
    <property type="entry name" value="TM7S3_TM198"/>
    <property type="match status" value="1"/>
</dbReference>
<dbReference type="GO" id="GO:0001100">
    <property type="term" value="P:negative regulation of exit from mitosis"/>
    <property type="evidence" value="ECO:0007669"/>
    <property type="project" value="InterPro"/>
</dbReference>
<feature type="compositionally biased region" description="Low complexity" evidence="5">
    <location>
        <begin position="982"/>
        <end position="1008"/>
    </location>
</feature>
<reference evidence="8 9" key="1">
    <citation type="submission" date="2019-05" db="EMBL/GenBank/DDBJ databases">
        <title>Emergence of the Ug99 lineage of the wheat stem rust pathogen through somatic hybridization.</title>
        <authorList>
            <person name="Li F."/>
            <person name="Upadhyaya N.M."/>
            <person name="Sperschneider J."/>
            <person name="Matny O."/>
            <person name="Nguyen-Phuc H."/>
            <person name="Mago R."/>
            <person name="Raley C."/>
            <person name="Miller M.E."/>
            <person name="Silverstein K.A.T."/>
            <person name="Henningsen E."/>
            <person name="Hirsch C.D."/>
            <person name="Visser B."/>
            <person name="Pretorius Z.A."/>
            <person name="Steffenson B.J."/>
            <person name="Schwessinger B."/>
            <person name="Dodds P.N."/>
            <person name="Figueroa M."/>
        </authorList>
    </citation>
    <scope>NUCLEOTIDE SEQUENCE [LARGE SCALE GENOMIC DNA]</scope>
    <source>
        <strain evidence="8">21-0</strain>
    </source>
</reference>
<feature type="transmembrane region" description="Helical" evidence="6">
    <location>
        <begin position="140"/>
        <end position="161"/>
    </location>
</feature>
<feature type="compositionally biased region" description="Polar residues" evidence="5">
    <location>
        <begin position="777"/>
        <end position="786"/>
    </location>
</feature>
<feature type="transmembrane region" description="Helical" evidence="6">
    <location>
        <begin position="105"/>
        <end position="128"/>
    </location>
</feature>
<feature type="compositionally biased region" description="Low complexity" evidence="5">
    <location>
        <begin position="561"/>
        <end position="571"/>
    </location>
</feature>
<evidence type="ECO:0000259" key="7">
    <source>
        <dbReference type="Pfam" id="PF13886"/>
    </source>
</evidence>
<comment type="subcellular location">
    <subcellularLocation>
        <location evidence="1">Membrane</location>
        <topology evidence="1">Multi-pass membrane protein</topology>
    </subcellularLocation>
</comment>
<name>A0A5B0LKM9_PUCGR</name>
<feature type="compositionally biased region" description="Polar residues" evidence="5">
    <location>
        <begin position="739"/>
        <end position="760"/>
    </location>
</feature>
<comment type="caution">
    <text evidence="8">The sequence shown here is derived from an EMBL/GenBank/DDBJ whole genome shotgun (WGS) entry which is preliminary data.</text>
</comment>
<evidence type="ECO:0000256" key="4">
    <source>
        <dbReference type="ARBA" id="ARBA00023136"/>
    </source>
</evidence>
<dbReference type="EMBL" id="VSWC01000197">
    <property type="protein sequence ID" value="KAA1064450.1"/>
    <property type="molecule type" value="Genomic_DNA"/>
</dbReference>
<feature type="compositionally biased region" description="Polar residues" evidence="5">
    <location>
        <begin position="572"/>
        <end position="590"/>
    </location>
</feature>
<dbReference type="OrthoDB" id="2501095at2759"/>
<feature type="compositionally biased region" description="Acidic residues" evidence="5">
    <location>
        <begin position="1"/>
        <end position="12"/>
    </location>
</feature>
<protein>
    <recommendedName>
        <fullName evidence="7">TM7S3/TM198-like domain-containing protein</fullName>
    </recommendedName>
</protein>
<keyword evidence="2 6" id="KW-0812">Transmembrane</keyword>
<evidence type="ECO:0000256" key="2">
    <source>
        <dbReference type="ARBA" id="ARBA00022692"/>
    </source>
</evidence>
<feature type="region of interest" description="Disordered" evidence="5">
    <location>
        <begin position="772"/>
        <end position="852"/>
    </location>
</feature>
<feature type="compositionally biased region" description="Polar residues" evidence="5">
    <location>
        <begin position="610"/>
        <end position="622"/>
    </location>
</feature>
<organism evidence="8 9">
    <name type="scientific">Puccinia graminis f. sp. tritici</name>
    <dbReference type="NCBI Taxonomy" id="56615"/>
    <lineage>
        <taxon>Eukaryota</taxon>
        <taxon>Fungi</taxon>
        <taxon>Dikarya</taxon>
        <taxon>Basidiomycota</taxon>
        <taxon>Pucciniomycotina</taxon>
        <taxon>Pucciniomycetes</taxon>
        <taxon>Pucciniales</taxon>
        <taxon>Pucciniaceae</taxon>
        <taxon>Puccinia</taxon>
    </lineage>
</organism>
<dbReference type="GO" id="GO:1990334">
    <property type="term" value="C:Bfa1-Bub2 complex"/>
    <property type="evidence" value="ECO:0007669"/>
    <property type="project" value="InterPro"/>
</dbReference>
<feature type="region of interest" description="Disordered" evidence="5">
    <location>
        <begin position="1"/>
        <end position="24"/>
    </location>
</feature>
<gene>
    <name evidence="8" type="ORF">PGT21_003352</name>
</gene>
<feature type="compositionally biased region" description="Basic and acidic residues" evidence="5">
    <location>
        <begin position="727"/>
        <end position="738"/>
    </location>
</feature>
<feature type="compositionally biased region" description="Basic and acidic residues" evidence="5">
    <location>
        <begin position="632"/>
        <end position="643"/>
    </location>
</feature>